<reference evidence="2 3" key="1">
    <citation type="submission" date="2024-01" db="EMBL/GenBank/DDBJ databases">
        <title>Genome assemblies of Stephania.</title>
        <authorList>
            <person name="Yang L."/>
        </authorList>
    </citation>
    <scope>NUCLEOTIDE SEQUENCE [LARGE SCALE GENOMIC DNA]</scope>
    <source>
        <strain evidence="2">QJT</strain>
        <tissue evidence="2">Leaf</tissue>
    </source>
</reference>
<evidence type="ECO:0000313" key="3">
    <source>
        <dbReference type="Proteomes" id="UP001417504"/>
    </source>
</evidence>
<accession>A0AAP0JAW8</accession>
<dbReference type="AlphaFoldDB" id="A0AAP0JAW8"/>
<dbReference type="EMBL" id="JBBNAE010000004">
    <property type="protein sequence ID" value="KAK9129528.1"/>
    <property type="molecule type" value="Genomic_DNA"/>
</dbReference>
<comment type="caution">
    <text evidence="2">The sequence shown here is derived from an EMBL/GenBank/DDBJ whole genome shotgun (WGS) entry which is preliminary data.</text>
</comment>
<evidence type="ECO:0000313" key="2">
    <source>
        <dbReference type="EMBL" id="KAK9129528.1"/>
    </source>
</evidence>
<evidence type="ECO:0000256" key="1">
    <source>
        <dbReference type="SAM" id="Coils"/>
    </source>
</evidence>
<keyword evidence="3" id="KW-1185">Reference proteome</keyword>
<keyword evidence="1" id="KW-0175">Coiled coil</keyword>
<dbReference type="Proteomes" id="UP001417504">
    <property type="component" value="Unassembled WGS sequence"/>
</dbReference>
<gene>
    <name evidence="2" type="ORF">Sjap_010015</name>
</gene>
<sequence length="215" mass="24346">MQHTNEELIVEDQVMQQTGGKLLVEDHSGYQTPVVNEADQGSIPDITDVDILSPIATAEMNMHAKEANISKFAQPSSGPFEMQHLMHMLKSIEEDIQEVKEALQQTNTTLKNEMSAMMRVEWSMLKEKLLNFFTHAIDKIEDRGVALQSSEAVLLPVPMNHRHHNEDRQDEPEAAPNVEEKKICCKRRGFKVSFINTFGGGEGNSNLLQYLIKSW</sequence>
<organism evidence="2 3">
    <name type="scientific">Stephania japonica</name>
    <dbReference type="NCBI Taxonomy" id="461633"/>
    <lineage>
        <taxon>Eukaryota</taxon>
        <taxon>Viridiplantae</taxon>
        <taxon>Streptophyta</taxon>
        <taxon>Embryophyta</taxon>
        <taxon>Tracheophyta</taxon>
        <taxon>Spermatophyta</taxon>
        <taxon>Magnoliopsida</taxon>
        <taxon>Ranunculales</taxon>
        <taxon>Menispermaceae</taxon>
        <taxon>Menispermoideae</taxon>
        <taxon>Cissampelideae</taxon>
        <taxon>Stephania</taxon>
    </lineage>
</organism>
<feature type="coiled-coil region" evidence="1">
    <location>
        <begin position="82"/>
        <end position="120"/>
    </location>
</feature>
<protein>
    <submittedName>
        <fullName evidence="2">Uncharacterized protein</fullName>
    </submittedName>
</protein>
<name>A0AAP0JAW8_9MAGN</name>
<proteinExistence type="predicted"/>